<protein>
    <recommendedName>
        <fullName evidence="4">HTH arsR-type domain-containing protein</fullName>
    </recommendedName>
</protein>
<gene>
    <name evidence="5" type="ORF">AUJ95_06240</name>
</gene>
<feature type="domain" description="HTH arsR-type" evidence="4">
    <location>
        <begin position="1"/>
        <end position="92"/>
    </location>
</feature>
<keyword evidence="2" id="KW-0238">DNA-binding</keyword>
<keyword evidence="3" id="KW-0804">Transcription</keyword>
<dbReference type="InterPro" id="IPR036390">
    <property type="entry name" value="WH_DNA-bd_sf"/>
</dbReference>
<dbReference type="InterPro" id="IPR001845">
    <property type="entry name" value="HTH_ArsR_DNA-bd_dom"/>
</dbReference>
<evidence type="ECO:0000256" key="3">
    <source>
        <dbReference type="ARBA" id="ARBA00023163"/>
    </source>
</evidence>
<dbReference type="EMBL" id="MNYI01000167">
    <property type="protein sequence ID" value="OIP38876.1"/>
    <property type="molecule type" value="Genomic_DNA"/>
</dbReference>
<dbReference type="Proteomes" id="UP000183085">
    <property type="component" value="Unassembled WGS sequence"/>
</dbReference>
<evidence type="ECO:0000313" key="5">
    <source>
        <dbReference type="EMBL" id="OIP38876.1"/>
    </source>
</evidence>
<dbReference type="SUPFAM" id="SSF46785">
    <property type="entry name" value="Winged helix' DNA-binding domain"/>
    <property type="match status" value="1"/>
</dbReference>
<dbReference type="PROSITE" id="PS50987">
    <property type="entry name" value="HTH_ARSR_2"/>
    <property type="match status" value="1"/>
</dbReference>
<dbReference type="InterPro" id="IPR011991">
    <property type="entry name" value="ArsR-like_HTH"/>
</dbReference>
<dbReference type="Pfam" id="PF01022">
    <property type="entry name" value="HTH_5"/>
    <property type="match status" value="1"/>
</dbReference>
<dbReference type="InterPro" id="IPR051011">
    <property type="entry name" value="Metal_resp_trans_reg"/>
</dbReference>
<dbReference type="PRINTS" id="PR00778">
    <property type="entry name" value="HTHARSR"/>
</dbReference>
<evidence type="ECO:0000259" key="4">
    <source>
        <dbReference type="PROSITE" id="PS50987"/>
    </source>
</evidence>
<dbReference type="STRING" id="1817895.AUJ95_06240"/>
<proteinExistence type="predicted"/>
<evidence type="ECO:0000256" key="2">
    <source>
        <dbReference type="ARBA" id="ARBA00023125"/>
    </source>
</evidence>
<dbReference type="PANTHER" id="PTHR43132:SF2">
    <property type="entry name" value="ARSENICAL RESISTANCE OPERON REPRESSOR ARSR-RELATED"/>
    <property type="match status" value="1"/>
</dbReference>
<dbReference type="CDD" id="cd00090">
    <property type="entry name" value="HTH_ARSR"/>
    <property type="match status" value="1"/>
</dbReference>
<name>A0A1J5DS09_9BACT</name>
<accession>A0A1J5DS09</accession>
<organism evidence="5 6">
    <name type="scientific">Candidatus Desantisbacteria bacterium CG2_30_40_21</name>
    <dbReference type="NCBI Taxonomy" id="1817895"/>
    <lineage>
        <taxon>Bacteria</taxon>
        <taxon>Candidatus Desantisiibacteriota</taxon>
    </lineage>
</organism>
<keyword evidence="1" id="KW-0805">Transcription regulation</keyword>
<dbReference type="SMART" id="SM00418">
    <property type="entry name" value="HTH_ARSR"/>
    <property type="match status" value="1"/>
</dbReference>
<sequence length="119" mass="14133">MKEELTLFKALSNQTRLRIMVLLTEKEHCVCQLEWALGLIQAKVSRHLTVLKNAEIVQDRRDGLWVFYSLTTPRSELEKTIHNYLKDYFPQKYDSFKKDIAKMKECEAKPLEELCSIRR</sequence>
<comment type="caution">
    <text evidence="5">The sequence shown here is derived from an EMBL/GenBank/DDBJ whole genome shotgun (WGS) entry which is preliminary data.</text>
</comment>
<evidence type="ECO:0000256" key="1">
    <source>
        <dbReference type="ARBA" id="ARBA00023015"/>
    </source>
</evidence>
<dbReference type="GO" id="GO:0003700">
    <property type="term" value="F:DNA-binding transcription factor activity"/>
    <property type="evidence" value="ECO:0007669"/>
    <property type="project" value="InterPro"/>
</dbReference>
<evidence type="ECO:0000313" key="6">
    <source>
        <dbReference type="Proteomes" id="UP000183085"/>
    </source>
</evidence>
<dbReference type="NCBIfam" id="NF033788">
    <property type="entry name" value="HTH_metalloreg"/>
    <property type="match status" value="1"/>
</dbReference>
<dbReference type="AlphaFoldDB" id="A0A1J5DS09"/>
<dbReference type="PANTHER" id="PTHR43132">
    <property type="entry name" value="ARSENICAL RESISTANCE OPERON REPRESSOR ARSR-RELATED"/>
    <property type="match status" value="1"/>
</dbReference>
<dbReference type="InterPro" id="IPR036388">
    <property type="entry name" value="WH-like_DNA-bd_sf"/>
</dbReference>
<dbReference type="GO" id="GO:0003677">
    <property type="term" value="F:DNA binding"/>
    <property type="evidence" value="ECO:0007669"/>
    <property type="project" value="UniProtKB-KW"/>
</dbReference>
<reference evidence="5 6" key="1">
    <citation type="journal article" date="2016" name="Environ. Microbiol.">
        <title>Genomic resolution of a cold subsurface aquifer community provides metabolic insights for novel microbes adapted to high CO concentrations.</title>
        <authorList>
            <person name="Probst A.J."/>
            <person name="Castelle C.J."/>
            <person name="Singh A."/>
            <person name="Brown C.T."/>
            <person name="Anantharaman K."/>
            <person name="Sharon I."/>
            <person name="Hug L.A."/>
            <person name="Burstein D."/>
            <person name="Emerson J.B."/>
            <person name="Thomas B.C."/>
            <person name="Banfield J.F."/>
        </authorList>
    </citation>
    <scope>NUCLEOTIDE SEQUENCE [LARGE SCALE GENOMIC DNA]</scope>
    <source>
        <strain evidence="5">CG2_30_40_21</strain>
    </source>
</reference>
<dbReference type="Gene3D" id="1.10.10.10">
    <property type="entry name" value="Winged helix-like DNA-binding domain superfamily/Winged helix DNA-binding domain"/>
    <property type="match status" value="1"/>
</dbReference>